<feature type="compositionally biased region" description="Polar residues" evidence="1">
    <location>
        <begin position="44"/>
        <end position="55"/>
    </location>
</feature>
<evidence type="ECO:0000256" key="1">
    <source>
        <dbReference type="SAM" id="MobiDB-lite"/>
    </source>
</evidence>
<protein>
    <submittedName>
        <fullName evidence="2">Uncharacterized protein</fullName>
    </submittedName>
</protein>
<organism evidence="2 3">
    <name type="scientific">Streptomyces rubiginosohelvolus</name>
    <dbReference type="NCBI Taxonomy" id="67362"/>
    <lineage>
        <taxon>Bacteria</taxon>
        <taxon>Bacillati</taxon>
        <taxon>Actinomycetota</taxon>
        <taxon>Actinomycetes</taxon>
        <taxon>Kitasatosporales</taxon>
        <taxon>Streptomycetaceae</taxon>
        <taxon>Streptomyces</taxon>
    </lineage>
</organism>
<feature type="region of interest" description="Disordered" evidence="1">
    <location>
        <begin position="1"/>
        <end position="55"/>
    </location>
</feature>
<evidence type="ECO:0000313" key="3">
    <source>
        <dbReference type="Proteomes" id="UP001598352"/>
    </source>
</evidence>
<comment type="caution">
    <text evidence="2">The sequence shown here is derived from an EMBL/GenBank/DDBJ whole genome shotgun (WGS) entry which is preliminary data.</text>
</comment>
<feature type="compositionally biased region" description="Polar residues" evidence="1">
    <location>
        <begin position="27"/>
        <end position="37"/>
    </location>
</feature>
<accession>A0ABW6FD00</accession>
<dbReference type="EMBL" id="JBHXKZ010000061">
    <property type="protein sequence ID" value="MFD4828143.1"/>
    <property type="molecule type" value="Genomic_DNA"/>
</dbReference>
<dbReference type="RefSeq" id="WP_382778117.1">
    <property type="nucleotide sequence ID" value="NZ_JBHXKZ010000061.1"/>
</dbReference>
<proteinExistence type="predicted"/>
<evidence type="ECO:0000313" key="2">
    <source>
        <dbReference type="EMBL" id="MFD4828143.1"/>
    </source>
</evidence>
<dbReference type="Proteomes" id="UP001598352">
    <property type="component" value="Unassembled WGS sequence"/>
</dbReference>
<reference evidence="2 3" key="1">
    <citation type="submission" date="2024-09" db="EMBL/GenBank/DDBJ databases">
        <title>The Natural Products Discovery Center: Release of the First 8490 Sequenced Strains for Exploring Actinobacteria Biosynthetic Diversity.</title>
        <authorList>
            <person name="Kalkreuter E."/>
            <person name="Kautsar S.A."/>
            <person name="Yang D."/>
            <person name="Bader C.D."/>
            <person name="Teijaro C.N."/>
            <person name="Fluegel L."/>
            <person name="Davis C.M."/>
            <person name="Simpson J.R."/>
            <person name="Lauterbach L."/>
            <person name="Steele A.D."/>
            <person name="Gui C."/>
            <person name="Meng S."/>
            <person name="Li G."/>
            <person name="Viehrig K."/>
            <person name="Ye F."/>
            <person name="Su P."/>
            <person name="Kiefer A.F."/>
            <person name="Nichols A."/>
            <person name="Cepeda A.J."/>
            <person name="Yan W."/>
            <person name="Fan B."/>
            <person name="Jiang Y."/>
            <person name="Adhikari A."/>
            <person name="Zheng C.-J."/>
            <person name="Schuster L."/>
            <person name="Cowan T.M."/>
            <person name="Smanski M.J."/>
            <person name="Chevrette M.G."/>
            <person name="De Carvalho L.P.S."/>
            <person name="Shen B."/>
        </authorList>
    </citation>
    <scope>NUCLEOTIDE SEQUENCE [LARGE SCALE GENOMIC DNA]</scope>
    <source>
        <strain evidence="2 3">NPDC058428</strain>
    </source>
</reference>
<keyword evidence="3" id="KW-1185">Reference proteome</keyword>
<name>A0ABW6FD00_9ACTN</name>
<gene>
    <name evidence="2" type="ORF">ACFWOQ_36820</name>
</gene>
<sequence length="55" mass="6173">MRRPAASLNWPYCDQNNGYRRDRVPSTARTSAMSQSADHPHTISPYSSSTLSRSC</sequence>